<dbReference type="EMBL" id="FWFX01000012">
    <property type="protein sequence ID" value="SLN64103.1"/>
    <property type="molecule type" value="Genomic_DNA"/>
</dbReference>
<proteinExistence type="predicted"/>
<gene>
    <name evidence="1" type="ORF">ROA7450_03380</name>
</gene>
<evidence type="ECO:0000313" key="2">
    <source>
        <dbReference type="Proteomes" id="UP000193061"/>
    </source>
</evidence>
<organism evidence="1 2">
    <name type="scientific">Roseovarius albus</name>
    <dbReference type="NCBI Taxonomy" id="1247867"/>
    <lineage>
        <taxon>Bacteria</taxon>
        <taxon>Pseudomonadati</taxon>
        <taxon>Pseudomonadota</taxon>
        <taxon>Alphaproteobacteria</taxon>
        <taxon>Rhodobacterales</taxon>
        <taxon>Roseobacteraceae</taxon>
        <taxon>Roseovarius</taxon>
    </lineage>
</organism>
<dbReference type="Proteomes" id="UP000193061">
    <property type="component" value="Unassembled WGS sequence"/>
</dbReference>
<dbReference type="AlphaFoldDB" id="A0A1X6ZXG8"/>
<protein>
    <submittedName>
        <fullName evidence="1">Uncharacterized protein</fullName>
    </submittedName>
</protein>
<reference evidence="1 2" key="1">
    <citation type="submission" date="2017-03" db="EMBL/GenBank/DDBJ databases">
        <authorList>
            <person name="Afonso C.L."/>
            <person name="Miller P.J."/>
            <person name="Scott M.A."/>
            <person name="Spackman E."/>
            <person name="Goraichik I."/>
            <person name="Dimitrov K.M."/>
            <person name="Suarez D.L."/>
            <person name="Swayne D.E."/>
        </authorList>
    </citation>
    <scope>NUCLEOTIDE SEQUENCE [LARGE SCALE GENOMIC DNA]</scope>
    <source>
        <strain evidence="1 2">CECT 7450</strain>
    </source>
</reference>
<sequence>MSKYYKKGKKGAGRFVQLPEWLLSSEAWRTMKPGPRALYIELKRLYNGGNNGAIYLSHRDAAKALAVGRDTVAQYFVGLIERGFIKVTKGHCLGPSGVGQAASYALTEEALNGAAATKEFMSWKKQNPRRKIRHSLAGKSNTPCRKILHSNEQMSENPTAFLQKQALTVSENPAIYTSSHIPSEILASPELIKVKGLCGLARPGTLINNTTSEA</sequence>
<name>A0A1X6ZXG8_9RHOB</name>
<evidence type="ECO:0000313" key="1">
    <source>
        <dbReference type="EMBL" id="SLN64103.1"/>
    </source>
</evidence>
<dbReference type="RefSeq" id="WP_200812975.1">
    <property type="nucleotide sequence ID" value="NZ_FWFX01000012.1"/>
</dbReference>
<accession>A0A1X6ZXG8</accession>
<keyword evidence="2" id="KW-1185">Reference proteome</keyword>